<dbReference type="OrthoDB" id="40770at2157"/>
<evidence type="ECO:0000313" key="1">
    <source>
        <dbReference type="EMBL" id="BBD72284.1"/>
    </source>
</evidence>
<dbReference type="KEGG" id="sacd:HS1genome_0673"/>
<evidence type="ECO:0008006" key="4">
    <source>
        <dbReference type="Google" id="ProtNLM"/>
    </source>
</evidence>
<evidence type="ECO:0000313" key="2">
    <source>
        <dbReference type="EMBL" id="GGT90547.1"/>
    </source>
</evidence>
<dbReference type="EMBL" id="BMQS01000004">
    <property type="protein sequence ID" value="GGT90547.1"/>
    <property type="molecule type" value="Genomic_DNA"/>
</dbReference>
<dbReference type="AlphaFoldDB" id="A0A348B282"/>
<dbReference type="Proteomes" id="UP000616143">
    <property type="component" value="Unassembled WGS sequence"/>
</dbReference>
<protein>
    <recommendedName>
        <fullName evidence="4">SWIM-type domain-containing protein</fullName>
    </recommendedName>
</protein>
<organism evidence="1 3">
    <name type="scientific">Sulfodiicoccus acidiphilus</name>
    <dbReference type="NCBI Taxonomy" id="1670455"/>
    <lineage>
        <taxon>Archaea</taxon>
        <taxon>Thermoproteota</taxon>
        <taxon>Thermoprotei</taxon>
        <taxon>Sulfolobales</taxon>
        <taxon>Sulfolobaceae</taxon>
        <taxon>Sulfodiicoccus</taxon>
    </lineage>
</organism>
<proteinExistence type="predicted"/>
<reference evidence="2" key="1">
    <citation type="journal article" date="2014" name="Int. J. Syst. Evol. Microbiol.">
        <title>Complete genome sequence of Corynebacterium casei LMG S-19264T (=DSM 44701T), isolated from a smear-ripened cheese.</title>
        <authorList>
            <consortium name="US DOE Joint Genome Institute (JGI-PGF)"/>
            <person name="Walter F."/>
            <person name="Albersmeier A."/>
            <person name="Kalinowski J."/>
            <person name="Ruckert C."/>
        </authorList>
    </citation>
    <scope>NUCLEOTIDE SEQUENCE</scope>
    <source>
        <strain evidence="2">JCM 31740</strain>
    </source>
</reference>
<accession>A0A348B282</accession>
<reference evidence="3" key="2">
    <citation type="submission" date="2018-04" db="EMBL/GenBank/DDBJ databases">
        <title>Complete genome sequence of Sulfodiicoccus acidiphilus strain HS-1.</title>
        <authorList>
            <person name="Sakai H.D."/>
            <person name="Kurosawa N."/>
        </authorList>
    </citation>
    <scope>NUCLEOTIDE SEQUENCE [LARGE SCALE GENOMIC DNA]</scope>
    <source>
        <strain evidence="3">HS-1</strain>
    </source>
</reference>
<dbReference type="Proteomes" id="UP000276741">
    <property type="component" value="Chromosome"/>
</dbReference>
<dbReference type="EMBL" id="AP018553">
    <property type="protein sequence ID" value="BBD72284.1"/>
    <property type="molecule type" value="Genomic_DNA"/>
</dbReference>
<evidence type="ECO:0000313" key="3">
    <source>
        <dbReference type="Proteomes" id="UP000276741"/>
    </source>
</evidence>
<sequence length="61" mass="6736">MHHNTVFKGTAYTIVEGEGAEVLLLEGRPIAATCAEHGSHQIGDLSCPRVWRLLEDLTYDL</sequence>
<reference evidence="2" key="4">
    <citation type="submission" date="2020-09" db="EMBL/GenBank/DDBJ databases">
        <authorList>
            <person name="Sun Q."/>
            <person name="Ohkuma M."/>
        </authorList>
    </citation>
    <scope>NUCLEOTIDE SEQUENCE</scope>
    <source>
        <strain evidence="2">JCM 31740</strain>
    </source>
</reference>
<name>A0A348B282_9CREN</name>
<keyword evidence="3" id="KW-1185">Reference proteome</keyword>
<gene>
    <name evidence="2" type="ORF">GCM10007116_05470</name>
    <name evidence="1" type="ORF">HS1genome_0673</name>
</gene>
<reference evidence="1" key="3">
    <citation type="journal article" date="2019" name="BMC Res. Notes">
        <title>Complete genome sequence of the Sulfodiicoccus acidiphilus strain HS-1T, the first crenarchaeon that lacks polB3, isolated from an acidic hot spring in Ohwaku-dani, Hakone, Japan.</title>
        <authorList>
            <person name="Sakai H.D."/>
            <person name="Kurosawa N."/>
        </authorList>
    </citation>
    <scope>NUCLEOTIDE SEQUENCE</scope>
    <source>
        <strain evidence="1">HS-1</strain>
    </source>
</reference>